<dbReference type="InterPro" id="IPR039498">
    <property type="entry name" value="NTP_transf_5"/>
</dbReference>
<reference evidence="1 2" key="1">
    <citation type="submission" date="2020-08" db="EMBL/GenBank/DDBJ databases">
        <title>Genomic Encyclopedia of Type Strains, Phase III (KMG-III): the genomes of soil and plant-associated and newly described type strains.</title>
        <authorList>
            <person name="Whitman W."/>
        </authorList>
    </citation>
    <scope>NUCLEOTIDE SEQUENCE [LARGE SCALE GENOMIC DNA]</scope>
    <source>
        <strain evidence="1 2">CECT 5831</strain>
    </source>
</reference>
<protein>
    <recommendedName>
        <fullName evidence="3">Renal dipeptidase</fullName>
    </recommendedName>
</protein>
<gene>
    <name evidence="1" type="ORF">FHS19_003712</name>
</gene>
<name>A0A839TWI7_9BACL</name>
<sequence length="387" mass="45528">MNNSLNTSDFSRELSLLLRIIGSGPWEEEDLEGLDWQELIRLAYHHRAYPLLYVRLKERGYESVPRSVMDSLYSKYSANVISMLRLSSEMEKINSALMKHQVEAIFLKGPVLAQQLYGDLSLRTSKDLDVLVSPRHLEKAEGILNELGYVTEDEKTLGSWKRKKHHISYVHPLYFTQVELHWRMSAELPGASFTTLWDRRTTISFSGRPIHYLSDEDLFMYLVSHGARHGWFRLRWLCDMDRMIRKKSFDVHKLLEHYHRRKERDLAGQAVILTNRLLSTPLGGDLEELSRNVYAEELARASLFFIRNPVDLSPNGDKGILAYYKRYLYSLMSRREKLSLIMDYLYPSTKDVSLLPLPKLLHFLYFPLRPFLWFWRYVFSKEPVNNG</sequence>
<accession>A0A839TWI7</accession>
<dbReference type="RefSeq" id="WP_183583278.1">
    <property type="nucleotide sequence ID" value="NZ_JACHXJ010000003.1"/>
</dbReference>
<evidence type="ECO:0008006" key="3">
    <source>
        <dbReference type="Google" id="ProtNLM"/>
    </source>
</evidence>
<dbReference type="AlphaFoldDB" id="A0A839TWI7"/>
<evidence type="ECO:0000313" key="1">
    <source>
        <dbReference type="EMBL" id="MBB3129037.1"/>
    </source>
</evidence>
<dbReference type="EMBL" id="JACHXJ010000003">
    <property type="protein sequence ID" value="MBB3129037.1"/>
    <property type="molecule type" value="Genomic_DNA"/>
</dbReference>
<dbReference type="Pfam" id="PF14907">
    <property type="entry name" value="NTP_transf_5"/>
    <property type="match status" value="1"/>
</dbReference>
<organism evidence="1 2">
    <name type="scientific">Paenibacillus rhizosphaerae</name>
    <dbReference type="NCBI Taxonomy" id="297318"/>
    <lineage>
        <taxon>Bacteria</taxon>
        <taxon>Bacillati</taxon>
        <taxon>Bacillota</taxon>
        <taxon>Bacilli</taxon>
        <taxon>Bacillales</taxon>
        <taxon>Paenibacillaceae</taxon>
        <taxon>Paenibacillus</taxon>
    </lineage>
</organism>
<dbReference type="Proteomes" id="UP000517523">
    <property type="component" value="Unassembled WGS sequence"/>
</dbReference>
<dbReference type="Gene3D" id="3.30.460.40">
    <property type="match status" value="1"/>
</dbReference>
<evidence type="ECO:0000313" key="2">
    <source>
        <dbReference type="Proteomes" id="UP000517523"/>
    </source>
</evidence>
<comment type="caution">
    <text evidence="1">The sequence shown here is derived from an EMBL/GenBank/DDBJ whole genome shotgun (WGS) entry which is preliminary data.</text>
</comment>
<proteinExistence type="predicted"/>